<proteinExistence type="predicted"/>
<evidence type="ECO:0000313" key="1">
    <source>
        <dbReference type="EMBL" id="KAL0386672.1"/>
    </source>
</evidence>
<reference evidence="1" key="1">
    <citation type="submission" date="2020-06" db="EMBL/GenBank/DDBJ databases">
        <authorList>
            <person name="Li T."/>
            <person name="Hu X."/>
            <person name="Zhang T."/>
            <person name="Song X."/>
            <person name="Zhang H."/>
            <person name="Dai N."/>
            <person name="Sheng W."/>
            <person name="Hou X."/>
            <person name="Wei L."/>
        </authorList>
    </citation>
    <scope>NUCLEOTIDE SEQUENCE</scope>
    <source>
        <strain evidence="1">KEN1</strain>
        <tissue evidence="1">Leaf</tissue>
    </source>
</reference>
<comment type="caution">
    <text evidence="1">The sequence shown here is derived from an EMBL/GenBank/DDBJ whole genome shotgun (WGS) entry which is preliminary data.</text>
</comment>
<sequence>MESMVRVFLSSRTSALFNDLSSHRDPWLLNKRSDRGHAFWIQDWLFPFFVLNWTFPKRRFALYAGSPGQALG</sequence>
<protein>
    <submittedName>
        <fullName evidence="1">Uncharacterized protein</fullName>
    </submittedName>
</protein>
<dbReference type="EMBL" id="JACGWN010000079">
    <property type="protein sequence ID" value="KAL0386672.1"/>
    <property type="molecule type" value="Genomic_DNA"/>
</dbReference>
<organism evidence="1">
    <name type="scientific">Sesamum latifolium</name>
    <dbReference type="NCBI Taxonomy" id="2727402"/>
    <lineage>
        <taxon>Eukaryota</taxon>
        <taxon>Viridiplantae</taxon>
        <taxon>Streptophyta</taxon>
        <taxon>Embryophyta</taxon>
        <taxon>Tracheophyta</taxon>
        <taxon>Spermatophyta</taxon>
        <taxon>Magnoliopsida</taxon>
        <taxon>eudicotyledons</taxon>
        <taxon>Gunneridae</taxon>
        <taxon>Pentapetalae</taxon>
        <taxon>asterids</taxon>
        <taxon>lamiids</taxon>
        <taxon>Lamiales</taxon>
        <taxon>Pedaliaceae</taxon>
        <taxon>Sesamum</taxon>
    </lineage>
</organism>
<dbReference type="AlphaFoldDB" id="A0AAW2S2M6"/>
<gene>
    <name evidence="1" type="ORF">Slati_4552700</name>
</gene>
<reference evidence="1" key="2">
    <citation type="journal article" date="2024" name="Plant">
        <title>Genomic evolution and insights into agronomic trait innovations of Sesamum species.</title>
        <authorList>
            <person name="Miao H."/>
            <person name="Wang L."/>
            <person name="Qu L."/>
            <person name="Liu H."/>
            <person name="Sun Y."/>
            <person name="Le M."/>
            <person name="Wang Q."/>
            <person name="Wei S."/>
            <person name="Zheng Y."/>
            <person name="Lin W."/>
            <person name="Duan Y."/>
            <person name="Cao H."/>
            <person name="Xiong S."/>
            <person name="Wang X."/>
            <person name="Wei L."/>
            <person name="Li C."/>
            <person name="Ma Q."/>
            <person name="Ju M."/>
            <person name="Zhao R."/>
            <person name="Li G."/>
            <person name="Mu C."/>
            <person name="Tian Q."/>
            <person name="Mei H."/>
            <person name="Zhang T."/>
            <person name="Gao T."/>
            <person name="Zhang H."/>
        </authorList>
    </citation>
    <scope>NUCLEOTIDE SEQUENCE</scope>
    <source>
        <strain evidence="1">KEN1</strain>
    </source>
</reference>
<accession>A0AAW2S2M6</accession>
<name>A0AAW2S2M6_9LAMI</name>